<keyword evidence="3 6" id="KW-0812">Transmembrane</keyword>
<feature type="transmembrane region" description="Helical" evidence="6">
    <location>
        <begin position="12"/>
        <end position="31"/>
    </location>
</feature>
<dbReference type="PANTHER" id="PTHR43124">
    <property type="entry name" value="PURINE EFFLUX PUMP PBUE"/>
    <property type="match status" value="1"/>
</dbReference>
<feature type="transmembrane region" description="Helical" evidence="6">
    <location>
        <begin position="82"/>
        <end position="100"/>
    </location>
</feature>
<dbReference type="InterPro" id="IPR011701">
    <property type="entry name" value="MFS"/>
</dbReference>
<name>A0ABU8BPX5_9RHOB</name>
<dbReference type="SUPFAM" id="SSF103473">
    <property type="entry name" value="MFS general substrate transporter"/>
    <property type="match status" value="1"/>
</dbReference>
<evidence type="ECO:0000313" key="8">
    <source>
        <dbReference type="EMBL" id="MEH7826743.1"/>
    </source>
</evidence>
<feature type="transmembrane region" description="Helical" evidence="6">
    <location>
        <begin position="171"/>
        <end position="189"/>
    </location>
</feature>
<feature type="transmembrane region" description="Helical" evidence="6">
    <location>
        <begin position="370"/>
        <end position="393"/>
    </location>
</feature>
<proteinExistence type="predicted"/>
<comment type="subcellular location">
    <subcellularLocation>
        <location evidence="1">Cell membrane</location>
        <topology evidence="1">Multi-pass membrane protein</topology>
    </subcellularLocation>
</comment>
<feature type="transmembrane region" description="Helical" evidence="6">
    <location>
        <begin position="210"/>
        <end position="230"/>
    </location>
</feature>
<dbReference type="PANTHER" id="PTHR43124:SF3">
    <property type="entry name" value="CHLORAMPHENICOL EFFLUX PUMP RV0191"/>
    <property type="match status" value="1"/>
</dbReference>
<dbReference type="CDD" id="cd17473">
    <property type="entry name" value="MFS_arabinose_efflux_permease_like"/>
    <property type="match status" value="1"/>
</dbReference>
<feature type="transmembrane region" description="Helical" evidence="6">
    <location>
        <begin position="140"/>
        <end position="165"/>
    </location>
</feature>
<keyword evidence="2" id="KW-1003">Cell membrane</keyword>
<reference evidence="8" key="1">
    <citation type="submission" date="2024-02" db="EMBL/GenBank/DDBJ databases">
        <title>Genome sequences of strain Gemmobacter sp. JM10B15.</title>
        <authorList>
            <person name="Zhang M."/>
        </authorList>
    </citation>
    <scope>NUCLEOTIDE SEQUENCE</scope>
    <source>
        <strain evidence="8">JM10B15</strain>
    </source>
</reference>
<feature type="transmembrane region" description="Helical" evidence="6">
    <location>
        <begin position="282"/>
        <end position="300"/>
    </location>
</feature>
<feature type="transmembrane region" description="Helical" evidence="6">
    <location>
        <begin position="106"/>
        <end position="128"/>
    </location>
</feature>
<evidence type="ECO:0000256" key="1">
    <source>
        <dbReference type="ARBA" id="ARBA00004651"/>
    </source>
</evidence>
<dbReference type="EMBL" id="JBALHR010000001">
    <property type="protein sequence ID" value="MEH7826743.1"/>
    <property type="molecule type" value="Genomic_DNA"/>
</dbReference>
<comment type="caution">
    <text evidence="8">The sequence shown here is derived from an EMBL/GenBank/DDBJ whole genome shotgun (WGS) entry which is preliminary data.</text>
</comment>
<feature type="transmembrane region" description="Helical" evidence="6">
    <location>
        <begin position="306"/>
        <end position="330"/>
    </location>
</feature>
<dbReference type="Proteomes" id="UP001431963">
    <property type="component" value="Unassembled WGS sequence"/>
</dbReference>
<dbReference type="Pfam" id="PF07690">
    <property type="entry name" value="MFS_1"/>
    <property type="match status" value="1"/>
</dbReference>
<sequence length="407" mass="41983">MEQTETPPPGRRVALAVLGLSAMTIMANATVASSLPGLKRHFADVAGIDTLAGLIVTLPSLAVVITAGLMGWLADRMDRQKLLAFVALCYGLGGTSGLWAESLNAILAGRLLLGVGVAGTMTLGMTWSADLWQGAARARFLGLQGAAISVAGIVFMLTGGALAGLHWRGAFAVYALILPVAVLALLALAPYSRERRRAAPVAKGMARQAGFPWAAFAFVGSLGFVFQAAFYITPTRLPFRLEELGVANPLAVGALMAALVAVSAPVSLAYGRIRRHVSAMSVFGLSFALIGAGFVAHALAQDWHGVLAGSVIAGLGMGLSMPNYTTWFLARVPMAMRGRASGLLTTAFFLGQFASPLVSAPLVAHLGLAGAFGAVGGTLIGLGLLLAVAQIWWPEQARPETAPAAVS</sequence>
<organism evidence="8 9">
    <name type="scientific">Gemmobacter denitrificans</name>
    <dbReference type="NCBI Taxonomy" id="3123040"/>
    <lineage>
        <taxon>Bacteria</taxon>
        <taxon>Pseudomonadati</taxon>
        <taxon>Pseudomonadota</taxon>
        <taxon>Alphaproteobacteria</taxon>
        <taxon>Rhodobacterales</taxon>
        <taxon>Paracoccaceae</taxon>
        <taxon>Gemmobacter</taxon>
    </lineage>
</organism>
<keyword evidence="9" id="KW-1185">Reference proteome</keyword>
<evidence type="ECO:0000259" key="7">
    <source>
        <dbReference type="PROSITE" id="PS50850"/>
    </source>
</evidence>
<dbReference type="PROSITE" id="PS50850">
    <property type="entry name" value="MFS"/>
    <property type="match status" value="1"/>
</dbReference>
<feature type="transmembrane region" description="Helical" evidence="6">
    <location>
        <begin position="342"/>
        <end position="364"/>
    </location>
</feature>
<keyword evidence="4 6" id="KW-1133">Transmembrane helix</keyword>
<feature type="transmembrane region" description="Helical" evidence="6">
    <location>
        <begin position="51"/>
        <end position="70"/>
    </location>
</feature>
<accession>A0ABU8BPX5</accession>
<evidence type="ECO:0000256" key="2">
    <source>
        <dbReference type="ARBA" id="ARBA00022475"/>
    </source>
</evidence>
<evidence type="ECO:0000256" key="5">
    <source>
        <dbReference type="ARBA" id="ARBA00023136"/>
    </source>
</evidence>
<protein>
    <submittedName>
        <fullName evidence="8">MFS transporter</fullName>
    </submittedName>
</protein>
<keyword evidence="5 6" id="KW-0472">Membrane</keyword>
<evidence type="ECO:0000256" key="6">
    <source>
        <dbReference type="SAM" id="Phobius"/>
    </source>
</evidence>
<dbReference type="Gene3D" id="1.20.1250.20">
    <property type="entry name" value="MFS general substrate transporter like domains"/>
    <property type="match status" value="1"/>
</dbReference>
<evidence type="ECO:0000256" key="3">
    <source>
        <dbReference type="ARBA" id="ARBA00022692"/>
    </source>
</evidence>
<evidence type="ECO:0000313" key="9">
    <source>
        <dbReference type="Proteomes" id="UP001431963"/>
    </source>
</evidence>
<evidence type="ECO:0000256" key="4">
    <source>
        <dbReference type="ARBA" id="ARBA00022989"/>
    </source>
</evidence>
<feature type="transmembrane region" description="Helical" evidence="6">
    <location>
        <begin position="250"/>
        <end position="270"/>
    </location>
</feature>
<feature type="domain" description="Major facilitator superfamily (MFS) profile" evidence="7">
    <location>
        <begin position="13"/>
        <end position="398"/>
    </location>
</feature>
<gene>
    <name evidence="8" type="ORF">V6590_01135</name>
</gene>
<dbReference type="InterPro" id="IPR036259">
    <property type="entry name" value="MFS_trans_sf"/>
</dbReference>
<dbReference type="RefSeq" id="WP_335418283.1">
    <property type="nucleotide sequence ID" value="NZ_JBALHR010000001.1"/>
</dbReference>
<dbReference type="InterPro" id="IPR020846">
    <property type="entry name" value="MFS_dom"/>
</dbReference>
<dbReference type="InterPro" id="IPR050189">
    <property type="entry name" value="MFS_Efflux_Transporters"/>
</dbReference>